<dbReference type="EMBL" id="LR824009">
    <property type="protein sequence ID" value="CAD0197323.1"/>
    <property type="molecule type" value="Genomic_DNA"/>
</dbReference>
<feature type="transmembrane region" description="Helical" evidence="3">
    <location>
        <begin position="714"/>
        <end position="738"/>
    </location>
</feature>
<keyword evidence="1" id="KW-0732">Signal</keyword>
<keyword evidence="3" id="KW-1133">Transmembrane helix</keyword>
<organism evidence="5 6">
    <name type="scientific">Chrysodeixis includens</name>
    <name type="common">Soybean looper</name>
    <name type="synonym">Pseudoplusia includens</name>
    <dbReference type="NCBI Taxonomy" id="689277"/>
    <lineage>
        <taxon>Eukaryota</taxon>
        <taxon>Metazoa</taxon>
        <taxon>Ecdysozoa</taxon>
        <taxon>Arthropoda</taxon>
        <taxon>Hexapoda</taxon>
        <taxon>Insecta</taxon>
        <taxon>Pterygota</taxon>
        <taxon>Neoptera</taxon>
        <taxon>Endopterygota</taxon>
        <taxon>Lepidoptera</taxon>
        <taxon>Glossata</taxon>
        <taxon>Ditrysia</taxon>
        <taxon>Noctuoidea</taxon>
        <taxon>Noctuidae</taxon>
        <taxon>Plusiinae</taxon>
        <taxon>Chrysodeixis</taxon>
    </lineage>
</organism>
<dbReference type="PROSITE" id="PS51041">
    <property type="entry name" value="EMI"/>
    <property type="match status" value="1"/>
</dbReference>
<evidence type="ECO:0000256" key="2">
    <source>
        <dbReference type="ARBA" id="ARBA00023157"/>
    </source>
</evidence>
<dbReference type="InterPro" id="IPR000742">
    <property type="entry name" value="EGF"/>
</dbReference>
<dbReference type="OrthoDB" id="192253at2759"/>
<feature type="domain" description="EMI" evidence="4">
    <location>
        <begin position="38"/>
        <end position="113"/>
    </location>
</feature>
<evidence type="ECO:0000256" key="1">
    <source>
        <dbReference type="ARBA" id="ARBA00022729"/>
    </source>
</evidence>
<dbReference type="PROSITE" id="PS01186">
    <property type="entry name" value="EGF_2"/>
    <property type="match status" value="1"/>
</dbReference>
<name>A0A9N8PXV5_CHRIL</name>
<accession>A0A9N8PXV5</accession>
<dbReference type="Pfam" id="PF07546">
    <property type="entry name" value="EMI"/>
    <property type="match status" value="1"/>
</dbReference>
<proteinExistence type="predicted"/>
<keyword evidence="3" id="KW-0472">Membrane</keyword>
<evidence type="ECO:0000259" key="4">
    <source>
        <dbReference type="PROSITE" id="PS51041"/>
    </source>
</evidence>
<dbReference type="Gene3D" id="2.170.300.10">
    <property type="entry name" value="Tie2 ligand-binding domain superfamily"/>
    <property type="match status" value="1"/>
</dbReference>
<dbReference type="InterPro" id="IPR011489">
    <property type="entry name" value="EMI_domain"/>
</dbReference>
<sequence>MLVNKDNVLGTIRTESWCAVVVCAVLAALVMDTAALNGDNVCMVKQKYNITKRVKYRAPMSVRTYEWCFSMPPRCSKWNTEMRDLTRLETEERTAEVAVCCPGYKMMDVSCVPICPNGKTGPGCSEDCPDNKWGPNCIHECKRCKKGFCSPITGECECLDGWQGESCDASMPPTTATTSLEELLTVFSTKTTTLTTTPRVETPRTTLATPITTVHIPSTRATTATTPVTTLKTTVTQSVTTATTSVPTVTTSTAKITTVPITSPPSTSPFLTTTISSTTQVLTTQTEKKTEAITPLITSTEIPKKVTVKYNVTMFTTSTQKAVPTTEVTTQKIELTTVENKTETMETLPTTEPIIVIRTMPTVNVQQKPFDIITTTEKTRTTILPTTFKETTVKLEQPKKETTIRIQPTTVKFKPKEIWIRPAQKGESPIVETKIKTTHEFPKYRSVINNNKELTPAITTPKTIIVSIIPTSVSYSTFKKIALTSSYMSTKSNSTVNSDNRTEQEFTKPMVVVTSTPSVKLSTLSKKDLMSTTYFTKSTHLPSTSVTPKEPSTKLVTFVTKPSEVTKTISRINRTNSMATDINKNVSSTSSPITSSYTIRTTLKQNDSLTNLTARPFKTSSTAHISTERTTKHFIKHVTHKKVIVAPVTKHIITTNTPKTVETELKKANVSHNNQIKVGTDGPMDDEEFHILTEPEHITAVMGEKGTDRTSVDLISVISIAGGVMMAVITVAVVIVMIERCKKPRYDDVRKINDIRMQVMIDNNDVPPPYVRSIFHTPLPDPPNLEKCHYQPISTLDRNLKQFMRPVVVQTISPIMLENFRGILECHYDHLPRRSHDFETIRTRSSIAPSMSDCSELRHLRSSITESAIDAMKCEAKLDVIDNTTSEPLYAEIPCWRPPSEHAIEIMNLNGEAITEL</sequence>
<keyword evidence="3" id="KW-0812">Transmembrane</keyword>
<evidence type="ECO:0000256" key="3">
    <source>
        <dbReference type="SAM" id="Phobius"/>
    </source>
</evidence>
<dbReference type="PROSITE" id="PS00022">
    <property type="entry name" value="EGF_1"/>
    <property type="match status" value="1"/>
</dbReference>
<evidence type="ECO:0000313" key="5">
    <source>
        <dbReference type="EMBL" id="CAD0197323.1"/>
    </source>
</evidence>
<keyword evidence="6" id="KW-1185">Reference proteome</keyword>
<dbReference type="AlphaFoldDB" id="A0A9N8PXV5"/>
<gene>
    <name evidence="5" type="ORF">CINC_LOCUS11606</name>
</gene>
<reference evidence="5" key="1">
    <citation type="submission" date="2021-12" db="EMBL/GenBank/DDBJ databases">
        <authorList>
            <person name="King R."/>
        </authorList>
    </citation>
    <scope>NUCLEOTIDE SEQUENCE</scope>
</reference>
<dbReference type="Proteomes" id="UP001154114">
    <property type="component" value="Chromosome 6"/>
</dbReference>
<evidence type="ECO:0000313" key="6">
    <source>
        <dbReference type="Proteomes" id="UP001154114"/>
    </source>
</evidence>
<protein>
    <recommendedName>
        <fullName evidence="4">EMI domain-containing protein</fullName>
    </recommendedName>
</protein>
<keyword evidence="2" id="KW-1015">Disulfide bond</keyword>